<proteinExistence type="predicted"/>
<evidence type="ECO:0000313" key="1">
    <source>
        <dbReference type="EMBL" id="TFE04043.1"/>
    </source>
</evidence>
<dbReference type="InterPro" id="IPR047808">
    <property type="entry name" value="CueP-like"/>
</dbReference>
<dbReference type="Proteomes" id="UP000297776">
    <property type="component" value="Unassembled WGS sequence"/>
</dbReference>
<dbReference type="Gene3D" id="2.60.40.3700">
    <property type="match status" value="1"/>
</dbReference>
<comment type="caution">
    <text evidence="1">The sequence shown here is derived from an EMBL/GenBank/DDBJ whole genome shotgun (WGS) entry which is preliminary data.</text>
</comment>
<accession>A0A4Y8LN76</accession>
<dbReference type="NCBIfam" id="NF038094">
    <property type="entry name" value="CueP_fam"/>
    <property type="match status" value="1"/>
</dbReference>
<evidence type="ECO:0000313" key="2">
    <source>
        <dbReference type="Proteomes" id="UP000297776"/>
    </source>
</evidence>
<protein>
    <submittedName>
        <fullName evidence="1">Uncharacterized protein</fullName>
    </submittedName>
</protein>
<name>A0A4Y8LN76_9BACL</name>
<dbReference type="EMBL" id="SORX01000001">
    <property type="protein sequence ID" value="TFE04043.1"/>
    <property type="molecule type" value="Genomic_DNA"/>
</dbReference>
<gene>
    <name evidence="1" type="ORF">E2626_01565</name>
</gene>
<dbReference type="Pfam" id="PF21172">
    <property type="entry name" value="CueP"/>
    <property type="match status" value="1"/>
</dbReference>
<dbReference type="AlphaFoldDB" id="A0A4Y8LN76"/>
<sequence>MVEETFKVYIEDEEGNVIIDEEMTTYENGFIDLWLPRDKMYNVTIEHDSKSTESQISMYEADATCITTIQLA</sequence>
<reference evidence="1 2" key="1">
    <citation type="submission" date="2019-03" db="EMBL/GenBank/DDBJ databases">
        <authorList>
            <person name="Yang Y."/>
        </authorList>
    </citation>
    <scope>NUCLEOTIDE SEQUENCE [LARGE SCALE GENOMIC DNA]</scope>
    <source>
        <strain evidence="1 2">ASL-1</strain>
    </source>
</reference>
<organism evidence="1 2">
    <name type="scientific">Jeotgalibacillus salarius</name>
    <dbReference type="NCBI Taxonomy" id="546023"/>
    <lineage>
        <taxon>Bacteria</taxon>
        <taxon>Bacillati</taxon>
        <taxon>Bacillota</taxon>
        <taxon>Bacilli</taxon>
        <taxon>Bacillales</taxon>
        <taxon>Caryophanaceae</taxon>
        <taxon>Jeotgalibacillus</taxon>
    </lineage>
</organism>
<keyword evidence="2" id="KW-1185">Reference proteome</keyword>
<dbReference type="OrthoDB" id="73040at2"/>